<comment type="similarity">
    <text evidence="1">Belongs to the zinc-containing alcohol dehydrogenase family.</text>
</comment>
<reference evidence="4 5" key="1">
    <citation type="submission" date="2015-05" db="EMBL/GenBank/DDBJ databases">
        <title>Distinctive expansion of gene families associated with plant cell wall degradation and secondary metabolism in the genomes of grapevine trunk pathogens.</title>
        <authorList>
            <person name="Lawrence D.P."/>
            <person name="Travadon R."/>
            <person name="Rolshausen P.E."/>
            <person name="Baumgartner K."/>
        </authorList>
    </citation>
    <scope>NUCLEOTIDE SEQUENCE [LARGE SCALE GENOMIC DNA]</scope>
    <source>
        <strain evidence="4">DA912</strain>
    </source>
</reference>
<name>A0A0G2HAA1_9PEZI</name>
<dbReference type="InterPro" id="IPR036291">
    <property type="entry name" value="NAD(P)-bd_dom_sf"/>
</dbReference>
<keyword evidence="2" id="KW-0560">Oxidoreductase</keyword>
<dbReference type="InterPro" id="IPR011032">
    <property type="entry name" value="GroES-like_sf"/>
</dbReference>
<dbReference type="SMART" id="SM00829">
    <property type="entry name" value="PKS_ER"/>
    <property type="match status" value="1"/>
</dbReference>
<comment type="caution">
    <text evidence="4">The sequence shown here is derived from an EMBL/GenBank/DDBJ whole genome shotgun (WGS) entry which is preliminary data.</text>
</comment>
<dbReference type="SUPFAM" id="SSF51735">
    <property type="entry name" value="NAD(P)-binding Rossmann-fold domains"/>
    <property type="match status" value="1"/>
</dbReference>
<dbReference type="InterPro" id="IPR013154">
    <property type="entry name" value="ADH-like_N"/>
</dbReference>
<evidence type="ECO:0000259" key="3">
    <source>
        <dbReference type="SMART" id="SM00829"/>
    </source>
</evidence>
<gene>
    <name evidence="4" type="ORF">UCDDA912_g07873</name>
</gene>
<dbReference type="Proteomes" id="UP000034680">
    <property type="component" value="Unassembled WGS sequence"/>
</dbReference>
<dbReference type="PANTHER" id="PTHR45348">
    <property type="entry name" value="HYPOTHETICAL OXIDOREDUCTASE (EUROFUNG)"/>
    <property type="match status" value="1"/>
</dbReference>
<dbReference type="CDD" id="cd08249">
    <property type="entry name" value="enoyl_reductase_like"/>
    <property type="match status" value="1"/>
</dbReference>
<evidence type="ECO:0000313" key="5">
    <source>
        <dbReference type="Proteomes" id="UP000034680"/>
    </source>
</evidence>
<dbReference type="InterPro" id="IPR047122">
    <property type="entry name" value="Trans-enoyl_RdTase-like"/>
</dbReference>
<reference evidence="4 5" key="2">
    <citation type="submission" date="2015-05" db="EMBL/GenBank/DDBJ databases">
        <authorList>
            <person name="Morales-Cruz A."/>
            <person name="Amrine K.C."/>
            <person name="Cantu D."/>
        </authorList>
    </citation>
    <scope>NUCLEOTIDE SEQUENCE [LARGE SCALE GENOMIC DNA]</scope>
    <source>
        <strain evidence="4">DA912</strain>
    </source>
</reference>
<dbReference type="Gene3D" id="3.40.50.720">
    <property type="entry name" value="NAD(P)-binding Rossmann-like Domain"/>
    <property type="match status" value="1"/>
</dbReference>
<evidence type="ECO:0000256" key="2">
    <source>
        <dbReference type="ARBA" id="ARBA00023002"/>
    </source>
</evidence>
<sequence length="390" mass="40436">MGSPTMPPSNTAAWLTKRKQPLAVSSAPYTPPGPGEIVVRSRAIAVNFCDWAKQDLGSMIFPWAKLPFVMGEDVAGEVVEVGPGDDAGDATSFNVGDRVLGHALGLDKISAGASEGAFQEYVVLRAGLVARIPDSVAFEKACVVPICLSTAATGMFCGKYLGLDLPSVDRYAAGKGKKAGKVLVVWGASTAVGMNCVQLAAGAGYTVVATAGKHNFDNVRSLGAAEVFDYRDASCAGDIIKAIQKIGTGCSGAVAIGAWSIKPCIDIASACCKGTDKRYVAQMSLNGPPPPQPGVRNLVSWLASSGYAWVSTLVRKNLKGVKVEFIWGSDLYPGRVAEAVYGNYLPAALANGSFVPAPEPQVVGHGLDKVQKAFGVGKKGVSAKKLVVTV</sequence>
<dbReference type="PANTHER" id="PTHR45348:SF2">
    <property type="entry name" value="ZINC-TYPE ALCOHOL DEHYDROGENASE-LIKE PROTEIN C2E1P3.01"/>
    <property type="match status" value="1"/>
</dbReference>
<dbReference type="OrthoDB" id="48317at2759"/>
<protein>
    <submittedName>
        <fullName evidence="4">Putative zinc-binding oxidoreductase</fullName>
    </submittedName>
</protein>
<proteinExistence type="inferred from homology"/>
<dbReference type="AlphaFoldDB" id="A0A0G2HAA1"/>
<feature type="domain" description="Enoyl reductase (ER)" evidence="3">
    <location>
        <begin position="17"/>
        <end position="388"/>
    </location>
</feature>
<dbReference type="EMBL" id="LCUC01000337">
    <property type="protein sequence ID" value="KKY32168.1"/>
    <property type="molecule type" value="Genomic_DNA"/>
</dbReference>
<dbReference type="SUPFAM" id="SSF50129">
    <property type="entry name" value="GroES-like"/>
    <property type="match status" value="1"/>
</dbReference>
<dbReference type="Gene3D" id="3.90.180.10">
    <property type="entry name" value="Medium-chain alcohol dehydrogenases, catalytic domain"/>
    <property type="match status" value="1"/>
</dbReference>
<dbReference type="InterPro" id="IPR020843">
    <property type="entry name" value="ER"/>
</dbReference>
<evidence type="ECO:0000313" key="4">
    <source>
        <dbReference type="EMBL" id="KKY32168.1"/>
    </source>
</evidence>
<keyword evidence="5" id="KW-1185">Reference proteome</keyword>
<accession>A0A0G2HAA1</accession>
<evidence type="ECO:0000256" key="1">
    <source>
        <dbReference type="ARBA" id="ARBA00008072"/>
    </source>
</evidence>
<dbReference type="STRING" id="1214573.A0A0G2HAA1"/>
<dbReference type="GO" id="GO:0016651">
    <property type="term" value="F:oxidoreductase activity, acting on NAD(P)H"/>
    <property type="evidence" value="ECO:0007669"/>
    <property type="project" value="InterPro"/>
</dbReference>
<dbReference type="Pfam" id="PF08240">
    <property type="entry name" value="ADH_N"/>
    <property type="match status" value="1"/>
</dbReference>
<organism evidence="4 5">
    <name type="scientific">Diaporthe ampelina</name>
    <dbReference type="NCBI Taxonomy" id="1214573"/>
    <lineage>
        <taxon>Eukaryota</taxon>
        <taxon>Fungi</taxon>
        <taxon>Dikarya</taxon>
        <taxon>Ascomycota</taxon>
        <taxon>Pezizomycotina</taxon>
        <taxon>Sordariomycetes</taxon>
        <taxon>Sordariomycetidae</taxon>
        <taxon>Diaporthales</taxon>
        <taxon>Diaporthaceae</taxon>
        <taxon>Diaporthe</taxon>
    </lineage>
</organism>